<organism evidence="2 3">
    <name type="scientific">Rhizobium rhizoryzae</name>
    <dbReference type="NCBI Taxonomy" id="451876"/>
    <lineage>
        <taxon>Bacteria</taxon>
        <taxon>Pseudomonadati</taxon>
        <taxon>Pseudomonadota</taxon>
        <taxon>Alphaproteobacteria</taxon>
        <taxon>Hyphomicrobiales</taxon>
        <taxon>Rhizobiaceae</taxon>
        <taxon>Rhizobium/Agrobacterium group</taxon>
        <taxon>Rhizobium</taxon>
    </lineage>
</organism>
<dbReference type="GO" id="GO:0051213">
    <property type="term" value="F:dioxygenase activity"/>
    <property type="evidence" value="ECO:0007669"/>
    <property type="project" value="UniProtKB-KW"/>
</dbReference>
<dbReference type="InterPro" id="IPR025499">
    <property type="entry name" value="KdgF"/>
</dbReference>
<reference evidence="2 3" key="1">
    <citation type="submission" date="2020-08" db="EMBL/GenBank/DDBJ databases">
        <title>Genomic Encyclopedia of Type Strains, Phase IV (KMG-IV): sequencing the most valuable type-strain genomes for metagenomic binning, comparative biology and taxonomic classification.</title>
        <authorList>
            <person name="Goeker M."/>
        </authorList>
    </citation>
    <scope>NUCLEOTIDE SEQUENCE [LARGE SCALE GENOMIC DNA]</scope>
    <source>
        <strain evidence="2 3">DSM 29514</strain>
    </source>
</reference>
<name>A0A7W6LIS4_9HYPH</name>
<dbReference type="PIRSF" id="PIRSF029883">
    <property type="entry name" value="KdgF"/>
    <property type="match status" value="1"/>
</dbReference>
<proteinExistence type="predicted"/>
<dbReference type="Gene3D" id="2.60.120.10">
    <property type="entry name" value="Jelly Rolls"/>
    <property type="match status" value="1"/>
</dbReference>
<dbReference type="AlphaFoldDB" id="A0A7W6LIS4"/>
<accession>A0A7W6LIS4</accession>
<evidence type="ECO:0000259" key="1">
    <source>
        <dbReference type="Pfam" id="PF07883"/>
    </source>
</evidence>
<sequence>MSLPVFPAAYPDPGVTRRVLSENAELMVVSFRFDQGAEGKLHSHPHVQSTYVASGKFRFFRDGEAILLNPGDSLVIPGNVEHGCQCLEQGELIDCFTPRRDDFLSV</sequence>
<dbReference type="CDD" id="cd02238">
    <property type="entry name" value="cupin_KdgF"/>
    <property type="match status" value="1"/>
</dbReference>
<dbReference type="InterPro" id="IPR011051">
    <property type="entry name" value="RmlC_Cupin_sf"/>
</dbReference>
<dbReference type="InterPro" id="IPR052535">
    <property type="entry name" value="Bacilysin_H2HPP_isomerase"/>
</dbReference>
<feature type="domain" description="Cupin type-2" evidence="1">
    <location>
        <begin position="31"/>
        <end position="88"/>
    </location>
</feature>
<keyword evidence="2" id="KW-0560">Oxidoreductase</keyword>
<dbReference type="InterPro" id="IPR013096">
    <property type="entry name" value="Cupin_2"/>
</dbReference>
<dbReference type="RefSeq" id="WP_062556657.1">
    <property type="nucleotide sequence ID" value="NZ_CP049249.1"/>
</dbReference>
<dbReference type="SUPFAM" id="SSF51182">
    <property type="entry name" value="RmlC-like cupins"/>
    <property type="match status" value="1"/>
</dbReference>
<gene>
    <name evidence="2" type="ORF">GGQ72_003691</name>
</gene>
<protein>
    <submittedName>
        <fullName evidence="2">Quercetin dioxygenase-like cupin family protein</fullName>
    </submittedName>
</protein>
<dbReference type="PANTHER" id="PTHR40112">
    <property type="entry name" value="H2HPP ISOMERASE"/>
    <property type="match status" value="1"/>
</dbReference>
<evidence type="ECO:0000313" key="3">
    <source>
        <dbReference type="Proteomes" id="UP000519897"/>
    </source>
</evidence>
<dbReference type="EMBL" id="JACIEC010000005">
    <property type="protein sequence ID" value="MBB4145129.1"/>
    <property type="molecule type" value="Genomic_DNA"/>
</dbReference>
<evidence type="ECO:0000313" key="2">
    <source>
        <dbReference type="EMBL" id="MBB4145129.1"/>
    </source>
</evidence>
<dbReference type="Proteomes" id="UP000519897">
    <property type="component" value="Unassembled WGS sequence"/>
</dbReference>
<dbReference type="InterPro" id="IPR014710">
    <property type="entry name" value="RmlC-like_jellyroll"/>
</dbReference>
<dbReference type="PANTHER" id="PTHR40112:SF1">
    <property type="entry name" value="H2HPP ISOMERASE"/>
    <property type="match status" value="1"/>
</dbReference>
<keyword evidence="3" id="KW-1185">Reference proteome</keyword>
<dbReference type="Pfam" id="PF07883">
    <property type="entry name" value="Cupin_2"/>
    <property type="match status" value="1"/>
</dbReference>
<comment type="caution">
    <text evidence="2">The sequence shown here is derived from an EMBL/GenBank/DDBJ whole genome shotgun (WGS) entry which is preliminary data.</text>
</comment>
<keyword evidence="2" id="KW-0223">Dioxygenase</keyword>